<proteinExistence type="predicted"/>
<reference evidence="2" key="1">
    <citation type="journal article" date="2020" name="mSystems">
        <title>Genome- and Community-Level Interaction Insights into Carbon Utilization and Element Cycling Functions of Hydrothermarchaeota in Hydrothermal Sediment.</title>
        <authorList>
            <person name="Zhou Z."/>
            <person name="Liu Y."/>
            <person name="Xu W."/>
            <person name="Pan J."/>
            <person name="Luo Z.H."/>
            <person name="Li M."/>
        </authorList>
    </citation>
    <scope>NUCLEOTIDE SEQUENCE [LARGE SCALE GENOMIC DNA]</scope>
    <source>
        <strain evidence="3">SpSt-1073</strain>
        <strain evidence="2">SpSt-613</strain>
        <strain evidence="1">SpSt-669</strain>
    </source>
</reference>
<accession>A0A7C4I368</accession>
<evidence type="ECO:0000313" key="3">
    <source>
        <dbReference type="EMBL" id="HHN52467.1"/>
    </source>
</evidence>
<sequence>MVKFVVTVETEDDVEVSLEASSKEEALANLDELLALTRAVAERLKTKPQPKAPKRRGKSEAVKALEIIEQKLIPSSFFSTARTTAEVRQKIIEQFGLPFQSRKVSQALGILYDKGVLTRVGQKGNYRWILPKQP</sequence>
<name>A0A7C4I368_CALS0</name>
<comment type="caution">
    <text evidence="2">The sequence shown here is derived from an EMBL/GenBank/DDBJ whole genome shotgun (WGS) entry which is preliminary data.</text>
</comment>
<organism evidence="2">
    <name type="scientific">Caldiarchaeum subterraneum</name>
    <dbReference type="NCBI Taxonomy" id="311458"/>
    <lineage>
        <taxon>Archaea</taxon>
        <taxon>Nitrososphaerota</taxon>
        <taxon>Candidatus Caldarchaeales</taxon>
        <taxon>Candidatus Caldarchaeaceae</taxon>
        <taxon>Candidatus Caldarchaeum</taxon>
    </lineage>
</organism>
<evidence type="ECO:0000313" key="1">
    <source>
        <dbReference type="EMBL" id="HGL40367.1"/>
    </source>
</evidence>
<dbReference type="EMBL" id="DTCM01000019">
    <property type="protein sequence ID" value="HGL40367.1"/>
    <property type="molecule type" value="Genomic_DNA"/>
</dbReference>
<dbReference type="AlphaFoldDB" id="A0A7C4I368"/>
<dbReference type="EMBL" id="DTAD01000034">
    <property type="protein sequence ID" value="HGN90133.1"/>
    <property type="molecule type" value="Genomic_DNA"/>
</dbReference>
<gene>
    <name evidence="3" type="ORF">ENM30_04040</name>
    <name evidence="2" type="ORF">ENT82_03265</name>
    <name evidence="1" type="ORF">ENU43_01690</name>
</gene>
<dbReference type="EMBL" id="DRXG01000088">
    <property type="protein sequence ID" value="HHN52467.1"/>
    <property type="molecule type" value="Genomic_DNA"/>
</dbReference>
<evidence type="ECO:0000313" key="2">
    <source>
        <dbReference type="EMBL" id="HGN90133.1"/>
    </source>
</evidence>
<protein>
    <submittedName>
        <fullName evidence="2">Uncharacterized protein</fullName>
    </submittedName>
</protein>